<dbReference type="EMBL" id="MU003492">
    <property type="protein sequence ID" value="KAF2478362.1"/>
    <property type="molecule type" value="Genomic_DNA"/>
</dbReference>
<protein>
    <submittedName>
        <fullName evidence="1">Uncharacterized protein</fullName>
    </submittedName>
</protein>
<proteinExistence type="predicted"/>
<reference evidence="1" key="1">
    <citation type="journal article" date="2020" name="Stud. Mycol.">
        <title>101 Dothideomycetes genomes: a test case for predicting lifestyles and emergence of pathogens.</title>
        <authorList>
            <person name="Haridas S."/>
            <person name="Albert R."/>
            <person name="Binder M."/>
            <person name="Bloem J."/>
            <person name="Labutti K."/>
            <person name="Salamov A."/>
            <person name="Andreopoulos B."/>
            <person name="Baker S."/>
            <person name="Barry K."/>
            <person name="Bills G."/>
            <person name="Bluhm B."/>
            <person name="Cannon C."/>
            <person name="Castanera R."/>
            <person name="Culley D."/>
            <person name="Daum C."/>
            <person name="Ezra D."/>
            <person name="Gonzalez J."/>
            <person name="Henrissat B."/>
            <person name="Kuo A."/>
            <person name="Liang C."/>
            <person name="Lipzen A."/>
            <person name="Lutzoni F."/>
            <person name="Magnuson J."/>
            <person name="Mondo S."/>
            <person name="Nolan M."/>
            <person name="Ohm R."/>
            <person name="Pangilinan J."/>
            <person name="Park H.-J."/>
            <person name="Ramirez L."/>
            <person name="Alfaro M."/>
            <person name="Sun H."/>
            <person name="Tritt A."/>
            <person name="Yoshinaga Y."/>
            <person name="Zwiers L.-H."/>
            <person name="Turgeon B."/>
            <person name="Goodwin S."/>
            <person name="Spatafora J."/>
            <person name="Crous P."/>
            <person name="Grigoriev I."/>
        </authorList>
    </citation>
    <scope>NUCLEOTIDE SEQUENCE</scope>
    <source>
        <strain evidence="1">ATCC 200398</strain>
    </source>
</reference>
<organism evidence="1 2">
    <name type="scientific">Lindgomyces ingoldianus</name>
    <dbReference type="NCBI Taxonomy" id="673940"/>
    <lineage>
        <taxon>Eukaryota</taxon>
        <taxon>Fungi</taxon>
        <taxon>Dikarya</taxon>
        <taxon>Ascomycota</taxon>
        <taxon>Pezizomycotina</taxon>
        <taxon>Dothideomycetes</taxon>
        <taxon>Pleosporomycetidae</taxon>
        <taxon>Pleosporales</taxon>
        <taxon>Lindgomycetaceae</taxon>
        <taxon>Lindgomyces</taxon>
    </lineage>
</organism>
<dbReference type="Proteomes" id="UP000799755">
    <property type="component" value="Unassembled WGS sequence"/>
</dbReference>
<gene>
    <name evidence="1" type="ORF">BDR25DRAFT_348616</name>
</gene>
<evidence type="ECO:0000313" key="1">
    <source>
        <dbReference type="EMBL" id="KAF2478362.1"/>
    </source>
</evidence>
<comment type="caution">
    <text evidence="1">The sequence shown here is derived from an EMBL/GenBank/DDBJ whole genome shotgun (WGS) entry which is preliminary data.</text>
</comment>
<evidence type="ECO:0000313" key="2">
    <source>
        <dbReference type="Proteomes" id="UP000799755"/>
    </source>
</evidence>
<sequence length="204" mass="23106">MGVKDAVNCSRNDTNLISERLNPPFIYLEGTYHECDTASINNETHHLDIEIIILPIPLTFTSPKVFEKRRKSSQKNSRPLTDSFHIKALSFQSSDSIFPNSKTFLPISPRLFKPKLLHYAQGPRHLSQHLSNIISIPSIQAKRERIPIDTNMDPSPQCGLVFPNIICCVPVRATRIRQLLRPEKLPMYTGNSGDCEAGRMIQTL</sequence>
<keyword evidence="2" id="KW-1185">Reference proteome</keyword>
<accession>A0ACB6RIL6</accession>
<name>A0ACB6RIL6_9PLEO</name>